<evidence type="ECO:0000313" key="2">
    <source>
        <dbReference type="Proteomes" id="UP000025227"/>
    </source>
</evidence>
<dbReference type="InterPro" id="IPR036397">
    <property type="entry name" value="RNaseH_sf"/>
</dbReference>
<proteinExistence type="predicted"/>
<organism evidence="2 3">
    <name type="scientific">Haemonchus contortus</name>
    <name type="common">Barber pole worm</name>
    <dbReference type="NCBI Taxonomy" id="6289"/>
    <lineage>
        <taxon>Eukaryota</taxon>
        <taxon>Metazoa</taxon>
        <taxon>Ecdysozoa</taxon>
        <taxon>Nematoda</taxon>
        <taxon>Chromadorea</taxon>
        <taxon>Rhabditida</taxon>
        <taxon>Rhabditina</taxon>
        <taxon>Rhabditomorpha</taxon>
        <taxon>Strongyloidea</taxon>
        <taxon>Trichostrongylidae</taxon>
        <taxon>Haemonchus</taxon>
    </lineage>
</organism>
<evidence type="ECO:0000259" key="1">
    <source>
        <dbReference type="PROSITE" id="PS50994"/>
    </source>
</evidence>
<dbReference type="Proteomes" id="UP000025227">
    <property type="component" value="Unplaced"/>
</dbReference>
<dbReference type="PANTHER" id="PTHR37984:SF15">
    <property type="entry name" value="INTEGRASE CATALYTIC DOMAIN-CONTAINING PROTEIN"/>
    <property type="match status" value="1"/>
</dbReference>
<dbReference type="PROSITE" id="PS50994">
    <property type="entry name" value="INTEGRASE"/>
    <property type="match status" value="1"/>
</dbReference>
<dbReference type="InterPro" id="IPR050951">
    <property type="entry name" value="Retrovirus_Pol_polyprotein"/>
</dbReference>
<dbReference type="OMA" id="RDIREWC"/>
<dbReference type="SUPFAM" id="SSF53098">
    <property type="entry name" value="Ribonuclease H-like"/>
    <property type="match status" value="1"/>
</dbReference>
<reference evidence="3" key="1">
    <citation type="submission" date="2020-12" db="UniProtKB">
        <authorList>
            <consortium name="WormBaseParasite"/>
        </authorList>
    </citation>
    <scope>IDENTIFICATION</scope>
    <source>
        <strain evidence="3">MHco3</strain>
    </source>
</reference>
<dbReference type="InterPro" id="IPR001584">
    <property type="entry name" value="Integrase_cat-core"/>
</dbReference>
<dbReference type="WBParaSite" id="HCON_00103150-00001">
    <property type="protein sequence ID" value="HCON_00103150-00001"/>
    <property type="gene ID" value="HCON_00103150"/>
</dbReference>
<dbReference type="InterPro" id="IPR012337">
    <property type="entry name" value="RNaseH-like_sf"/>
</dbReference>
<sequence length="239" mass="27213">MGLTTKGNRYIVTVIDHFTKYLGAYPIADKKAETVAEAIFSNWVCGAGRWPEMLLSDRGGEFENELVSALCEVMGIEQKFTKGYCPRENGLTERVNGTIVRMLKKKTEVAAEWDKILPTVVYAYNATPQRATGGSPHFLLYGHDPIYPSMLIPSKHLSPYIVDYDNYKTELLCGLKLARECINENAKSYREKMKLAYDRRYKTAKSVTFKTGDRVYMKFPAEKGKSRHPKLVTDWSVPF</sequence>
<dbReference type="Gene3D" id="3.30.420.10">
    <property type="entry name" value="Ribonuclease H-like superfamily/Ribonuclease H"/>
    <property type="match status" value="1"/>
</dbReference>
<dbReference type="OrthoDB" id="5839379at2759"/>
<accession>A0A7I5EAC8</accession>
<name>A0A7I5EAC8_HAECO</name>
<dbReference type="GO" id="GO:0015074">
    <property type="term" value="P:DNA integration"/>
    <property type="evidence" value="ECO:0007669"/>
    <property type="project" value="InterPro"/>
</dbReference>
<dbReference type="AlphaFoldDB" id="A0A7I5EAC8"/>
<feature type="domain" description="Integrase catalytic" evidence="1">
    <location>
        <begin position="1"/>
        <end position="144"/>
    </location>
</feature>
<keyword evidence="2" id="KW-1185">Reference proteome</keyword>
<evidence type="ECO:0000313" key="3">
    <source>
        <dbReference type="WBParaSite" id="HCON_00103150-00001"/>
    </source>
</evidence>
<dbReference type="GO" id="GO:0003676">
    <property type="term" value="F:nucleic acid binding"/>
    <property type="evidence" value="ECO:0007669"/>
    <property type="project" value="InterPro"/>
</dbReference>
<dbReference type="PANTHER" id="PTHR37984">
    <property type="entry name" value="PROTEIN CBG26694"/>
    <property type="match status" value="1"/>
</dbReference>
<protein>
    <submittedName>
        <fullName evidence="3">Integrase catalytic domain-containing protein</fullName>
    </submittedName>
</protein>